<dbReference type="GO" id="GO:0048015">
    <property type="term" value="P:phosphatidylinositol-mediated signaling"/>
    <property type="evidence" value="ECO:0007669"/>
    <property type="project" value="TreeGrafter"/>
</dbReference>
<dbReference type="InterPro" id="IPR017946">
    <property type="entry name" value="PLC-like_Pdiesterase_TIM-brl"/>
</dbReference>
<dbReference type="PANTHER" id="PTHR10336:SF82">
    <property type="entry name" value="PHOSPHOINOSITIDE PHOSPHOLIPASE C"/>
    <property type="match status" value="1"/>
</dbReference>
<feature type="region of interest" description="Disordered" evidence="3">
    <location>
        <begin position="173"/>
        <end position="261"/>
    </location>
</feature>
<dbReference type="InterPro" id="IPR035892">
    <property type="entry name" value="C2_domain_sf"/>
</dbReference>
<dbReference type="CDD" id="cd00275">
    <property type="entry name" value="C2_PLC_like"/>
    <property type="match status" value="1"/>
</dbReference>
<dbReference type="GO" id="GO:0016042">
    <property type="term" value="P:lipid catabolic process"/>
    <property type="evidence" value="ECO:0007669"/>
    <property type="project" value="UniProtKB-KW"/>
</dbReference>
<protein>
    <recommendedName>
        <fullName evidence="2">Phosphoinositide phospholipase C</fullName>
        <ecNumber evidence="2">3.1.4.11</ecNumber>
    </recommendedName>
</protein>
<evidence type="ECO:0000313" key="6">
    <source>
        <dbReference type="Proteomes" id="UP000631181"/>
    </source>
</evidence>
<dbReference type="PANTHER" id="PTHR10336">
    <property type="entry name" value="PHOSPHOINOSITIDE-SPECIFIC PHOSPHOLIPASE C FAMILY PROTEIN"/>
    <property type="match status" value="1"/>
</dbReference>
<dbReference type="InterPro" id="IPR001192">
    <property type="entry name" value="PI-PLC_fam"/>
</dbReference>
<accession>A0A8J8WL09</accession>
<dbReference type="SUPFAM" id="SSF51695">
    <property type="entry name" value="PLC-like phosphodiesterases"/>
    <property type="match status" value="1"/>
</dbReference>
<evidence type="ECO:0000256" key="1">
    <source>
        <dbReference type="ARBA" id="ARBA00023224"/>
    </source>
</evidence>
<organism evidence="5 6">
    <name type="scientific">Penicillium ucsense</name>
    <dbReference type="NCBI Taxonomy" id="2839758"/>
    <lineage>
        <taxon>Eukaryota</taxon>
        <taxon>Fungi</taxon>
        <taxon>Dikarya</taxon>
        <taxon>Ascomycota</taxon>
        <taxon>Pezizomycotina</taxon>
        <taxon>Eurotiomycetes</taxon>
        <taxon>Eurotiomycetidae</taxon>
        <taxon>Eurotiales</taxon>
        <taxon>Aspergillaceae</taxon>
        <taxon>Penicillium</taxon>
    </lineage>
</organism>
<dbReference type="Pfam" id="PF00387">
    <property type="entry name" value="PI-PLC-Y"/>
    <property type="match status" value="1"/>
</dbReference>
<feature type="domain" description="PI-PLC Y-box" evidence="4">
    <location>
        <begin position="389"/>
        <end position="502"/>
    </location>
</feature>
<keyword evidence="1" id="KW-0807">Transducer</keyword>
<evidence type="ECO:0000256" key="2">
    <source>
        <dbReference type="RuleBase" id="RU361133"/>
    </source>
</evidence>
<dbReference type="PROSITE" id="PS50008">
    <property type="entry name" value="PIPLC_Y_DOMAIN"/>
    <property type="match status" value="1"/>
</dbReference>
<evidence type="ECO:0000256" key="3">
    <source>
        <dbReference type="SAM" id="MobiDB-lite"/>
    </source>
</evidence>
<dbReference type="AlphaFoldDB" id="A0A8J8WL09"/>
<keyword evidence="2" id="KW-0378">Hydrolase</keyword>
<dbReference type="PRINTS" id="PR00390">
    <property type="entry name" value="PHPHLIPASEC"/>
</dbReference>
<dbReference type="GO" id="GO:0051209">
    <property type="term" value="P:release of sequestered calcium ion into cytosol"/>
    <property type="evidence" value="ECO:0007669"/>
    <property type="project" value="TreeGrafter"/>
</dbReference>
<dbReference type="OrthoDB" id="269822at2759"/>
<feature type="compositionally biased region" description="Basic and acidic residues" evidence="3">
    <location>
        <begin position="222"/>
        <end position="237"/>
    </location>
</feature>
<dbReference type="InterPro" id="IPR000008">
    <property type="entry name" value="C2_dom"/>
</dbReference>
<dbReference type="Gene3D" id="2.60.40.150">
    <property type="entry name" value="C2 domain"/>
    <property type="match status" value="1"/>
</dbReference>
<dbReference type="Pfam" id="PF00388">
    <property type="entry name" value="PI-PLC-X"/>
    <property type="match status" value="1"/>
</dbReference>
<dbReference type="SMART" id="SM00148">
    <property type="entry name" value="PLCXc"/>
    <property type="match status" value="1"/>
</dbReference>
<dbReference type="Proteomes" id="UP000631181">
    <property type="component" value="Unassembled WGS sequence"/>
</dbReference>
<dbReference type="SMART" id="SM00149">
    <property type="entry name" value="PLCYc"/>
    <property type="match status" value="1"/>
</dbReference>
<gene>
    <name evidence="5" type="ORF">PECM_004417</name>
</gene>
<evidence type="ECO:0000259" key="4">
    <source>
        <dbReference type="PROSITE" id="PS50008"/>
    </source>
</evidence>
<dbReference type="InterPro" id="IPR000909">
    <property type="entry name" value="PLipase_C_PInositol-sp_X_dom"/>
</dbReference>
<proteinExistence type="predicted"/>
<dbReference type="Gene3D" id="3.20.20.190">
    <property type="entry name" value="Phosphatidylinositol (PI) phosphodiesterase"/>
    <property type="match status" value="1"/>
</dbReference>
<dbReference type="EMBL" id="WIWV01000029">
    <property type="protein sequence ID" value="KAF7717244.1"/>
    <property type="molecule type" value="Genomic_DNA"/>
</dbReference>
<dbReference type="EC" id="3.1.4.11" evidence="2"/>
<comment type="caution">
    <text evidence="5">The sequence shown here is derived from an EMBL/GenBank/DDBJ whole genome shotgun (WGS) entry which is preliminary data.</text>
</comment>
<dbReference type="InterPro" id="IPR001711">
    <property type="entry name" value="PLipase_C_Pinositol-sp_Y"/>
</dbReference>
<dbReference type="GO" id="GO:0004435">
    <property type="term" value="F:phosphatidylinositol-4,5-bisphosphate phospholipase C activity"/>
    <property type="evidence" value="ECO:0007669"/>
    <property type="project" value="UniProtKB-EC"/>
</dbReference>
<sequence length="668" mass="74400">MVSDGDECQLCMIAHIQIGFKQTTEIEAAHNRVYNNILGVGLSLHRSKEHHVDKFHEIIDQQLEKIYQIITSSEALKTRFLEDTRDELGPQDRPVSDFLESLQSFRTYMRSAKSSAEAPLPKLNTGFPLSNYFVSTSHNTYLTGNQLYSEAAASAYTSVLLRGCRSVEVDVWDGEAEGSDSSDSEDSSSDSDLEDNRSTHVSKRNKGDRKNSDSASRSFKSKLGDAFRRKSAKKSESSAEQGNVTDEKPEQSSSRGEPQVLHGHTLTKATSFRSVCHAIRDCAFITSDLPVIVSLEVHCSLDQQQMMVDIMQEAWKGLLVEDLGSSSRNVPRLEDLKKKILVKTKSAPLSDETAVSTDLNQVVVTRDGSSAPDDVTPKSAKPSKILDALAKMAIYTKAFSFKHFDQPEAKLPGHIFSLSEKACWDEHVSQRESLFEHNRFSLMRIYPYAFRVNSSNLDPSFCWRRGAQLVALNWQNMDKGMMLNHGMFHSSPGWVLKPKGYRSGESDIAVASRHTLDLVVEVFGAQDLSLPPGDHNAKGFRPYVNCQLHVEEPHSPVAVGHDDASSGSEKSSFRRCTKSASGVNPDFKGQMLIFPTVEGIVEELSFIRFKIKDDEIGYDSLAAWACIRLDRLREGYRFVQLYDSNGEHSGGLLLIRVQKQASQPATSV</sequence>
<name>A0A8J8WL09_9EURO</name>
<keyword evidence="6" id="KW-1185">Reference proteome</keyword>
<evidence type="ECO:0000313" key="5">
    <source>
        <dbReference type="EMBL" id="KAF7717244.1"/>
    </source>
</evidence>
<dbReference type="SUPFAM" id="SSF49562">
    <property type="entry name" value="C2 domain (Calcium/lipid-binding domain, CaLB)"/>
    <property type="match status" value="1"/>
</dbReference>
<feature type="compositionally biased region" description="Acidic residues" evidence="3">
    <location>
        <begin position="173"/>
        <end position="193"/>
    </location>
</feature>
<keyword evidence="2" id="KW-0443">Lipid metabolism</keyword>
<comment type="catalytic activity">
    <reaction evidence="2">
        <text>a 1,2-diacyl-sn-glycero-3-phospho-(1D-myo-inositol-4,5-bisphosphate) + H2O = 1D-myo-inositol 1,4,5-trisphosphate + a 1,2-diacyl-sn-glycerol + H(+)</text>
        <dbReference type="Rhea" id="RHEA:33179"/>
        <dbReference type="ChEBI" id="CHEBI:15377"/>
        <dbReference type="ChEBI" id="CHEBI:15378"/>
        <dbReference type="ChEBI" id="CHEBI:17815"/>
        <dbReference type="ChEBI" id="CHEBI:58456"/>
        <dbReference type="ChEBI" id="CHEBI:203600"/>
        <dbReference type="EC" id="3.1.4.11"/>
    </reaction>
</comment>
<reference evidence="5" key="1">
    <citation type="journal article" date="2020" name="Front. Microbiol.">
        <title>Gene regulatory networks of Penicillium echinulatum 2HH and Penicillium oxalicum 114-2 inferred by a computational biology approach.</title>
        <authorList>
            <person name="Lenz A.R."/>
            <person name="Galan-Vasquez E."/>
            <person name="Balbinot E."/>
            <person name="De Abreu F.P."/>
            <person name="De Oliveira N.S."/>
            <person name="Da Rosa L.O."/>
            <person name="De Avila E Silva S."/>
            <person name="Camassola M."/>
            <person name="Dillon A.J.P."/>
            <person name="Perez-Rueda E."/>
        </authorList>
    </citation>
    <scope>NUCLEOTIDE SEQUENCE</scope>
    <source>
        <strain evidence="5">S1M29</strain>
    </source>
</reference>
<dbReference type="SMART" id="SM00239">
    <property type="entry name" value="C2"/>
    <property type="match status" value="1"/>
</dbReference>
<keyword evidence="2" id="KW-0442">Lipid degradation</keyword>
<dbReference type="PROSITE" id="PS50007">
    <property type="entry name" value="PIPLC_X_DOMAIN"/>
    <property type="match status" value="1"/>
</dbReference>